<proteinExistence type="predicted"/>
<dbReference type="EMBL" id="JAACJM010000018">
    <property type="protein sequence ID" value="KAF5367719.1"/>
    <property type="molecule type" value="Genomic_DNA"/>
</dbReference>
<gene>
    <name evidence="4" type="ORF">D9758_009816</name>
</gene>
<dbReference type="OrthoDB" id="5945905at2759"/>
<sequence>MYPSLYYDTNTTLPSVSALSPKDHDPHTLTGSPSSLAIFGDLAITALKAMLIPKPTQEGERITEEWLLGLDDVNCLYQFCHSRFSAVEALGLLLAQFSTVGDLYDLVAKYDWSICAISEVINELVCFLDKQWSHLLEPGERKILVSQECLTEYTAAIHNAGAPLSTVWGFLDCTICFITRPTWYQWQAYNGYKGHHALKYQAIKLPNGLTGFFHGPFEGRRNDNHLLGEPHVLEWCREHVYCPGADAGTPIEQ</sequence>
<dbReference type="Proteomes" id="UP000559256">
    <property type="component" value="Unassembled WGS sequence"/>
</dbReference>
<dbReference type="GO" id="GO:0046872">
    <property type="term" value="F:metal ion binding"/>
    <property type="evidence" value="ECO:0007669"/>
    <property type="project" value="UniProtKB-KW"/>
</dbReference>
<evidence type="ECO:0000256" key="2">
    <source>
        <dbReference type="ARBA" id="ARBA00022723"/>
    </source>
</evidence>
<organism evidence="4 5">
    <name type="scientific">Tetrapyrgos nigripes</name>
    <dbReference type="NCBI Taxonomy" id="182062"/>
    <lineage>
        <taxon>Eukaryota</taxon>
        <taxon>Fungi</taxon>
        <taxon>Dikarya</taxon>
        <taxon>Basidiomycota</taxon>
        <taxon>Agaricomycotina</taxon>
        <taxon>Agaricomycetes</taxon>
        <taxon>Agaricomycetidae</taxon>
        <taxon>Agaricales</taxon>
        <taxon>Marasmiineae</taxon>
        <taxon>Marasmiaceae</taxon>
        <taxon>Tetrapyrgos</taxon>
    </lineage>
</organism>
<keyword evidence="2" id="KW-0479">Metal-binding</keyword>
<name>A0A8H5LSG2_9AGAR</name>
<reference evidence="4 5" key="1">
    <citation type="journal article" date="2020" name="ISME J.">
        <title>Uncovering the hidden diversity of litter-decomposition mechanisms in mushroom-forming fungi.</title>
        <authorList>
            <person name="Floudas D."/>
            <person name="Bentzer J."/>
            <person name="Ahren D."/>
            <person name="Johansson T."/>
            <person name="Persson P."/>
            <person name="Tunlid A."/>
        </authorList>
    </citation>
    <scope>NUCLEOTIDE SEQUENCE [LARGE SCALE GENOMIC DNA]</scope>
    <source>
        <strain evidence="4 5">CBS 291.85</strain>
    </source>
</reference>
<evidence type="ECO:0000313" key="5">
    <source>
        <dbReference type="Proteomes" id="UP000559256"/>
    </source>
</evidence>
<evidence type="ECO:0000313" key="4">
    <source>
        <dbReference type="EMBL" id="KAF5367719.1"/>
    </source>
</evidence>
<dbReference type="Pfam" id="PF13359">
    <property type="entry name" value="DDE_Tnp_4"/>
    <property type="match status" value="1"/>
</dbReference>
<feature type="domain" description="DDE Tnp4" evidence="3">
    <location>
        <begin position="171"/>
        <end position="237"/>
    </location>
</feature>
<dbReference type="AlphaFoldDB" id="A0A8H5LSG2"/>
<accession>A0A8H5LSG2</accession>
<comment type="caution">
    <text evidence="4">The sequence shown here is derived from an EMBL/GenBank/DDBJ whole genome shotgun (WGS) entry which is preliminary data.</text>
</comment>
<protein>
    <recommendedName>
        <fullName evidence="3">DDE Tnp4 domain-containing protein</fullName>
    </recommendedName>
</protein>
<comment type="cofactor">
    <cofactor evidence="1">
        <name>a divalent metal cation</name>
        <dbReference type="ChEBI" id="CHEBI:60240"/>
    </cofactor>
</comment>
<keyword evidence="5" id="KW-1185">Reference proteome</keyword>
<evidence type="ECO:0000256" key="1">
    <source>
        <dbReference type="ARBA" id="ARBA00001968"/>
    </source>
</evidence>
<evidence type="ECO:0000259" key="3">
    <source>
        <dbReference type="Pfam" id="PF13359"/>
    </source>
</evidence>
<dbReference type="InterPro" id="IPR027806">
    <property type="entry name" value="HARBI1_dom"/>
</dbReference>